<name>A0A2I7N9G7_9NEIS</name>
<keyword evidence="10" id="KW-1185">Reference proteome</keyword>
<comment type="subcellular location">
    <subcellularLocation>
        <location evidence="1">Cell membrane</location>
        <topology evidence="1">Multi-pass membrane protein</topology>
    </subcellularLocation>
</comment>
<feature type="transmembrane region" description="Helical" evidence="8">
    <location>
        <begin position="44"/>
        <end position="64"/>
    </location>
</feature>
<accession>A0A2I7N9G7</accession>
<evidence type="ECO:0000256" key="5">
    <source>
        <dbReference type="ARBA" id="ARBA00022989"/>
    </source>
</evidence>
<keyword evidence="7" id="KW-0460">Magnesium</keyword>
<dbReference type="RefSeq" id="WP_102952404.1">
    <property type="nucleotide sequence ID" value="NZ_CP024847.1"/>
</dbReference>
<dbReference type="GO" id="GO:0005886">
    <property type="term" value="C:plasma membrane"/>
    <property type="evidence" value="ECO:0007669"/>
    <property type="project" value="UniProtKB-SubCell"/>
</dbReference>
<feature type="transmembrane region" description="Helical" evidence="8">
    <location>
        <begin position="216"/>
        <end position="235"/>
    </location>
</feature>
<dbReference type="GO" id="GO:0071555">
    <property type="term" value="P:cell wall organization"/>
    <property type="evidence" value="ECO:0007669"/>
    <property type="project" value="TreeGrafter"/>
</dbReference>
<feature type="transmembrane region" description="Helical" evidence="8">
    <location>
        <begin position="103"/>
        <end position="127"/>
    </location>
</feature>
<feature type="transmembrane region" description="Helical" evidence="8">
    <location>
        <begin position="326"/>
        <end position="350"/>
    </location>
</feature>
<evidence type="ECO:0000256" key="7">
    <source>
        <dbReference type="PIRSR" id="PIRSR600715-1"/>
    </source>
</evidence>
<reference evidence="10" key="1">
    <citation type="submission" date="2017-11" db="EMBL/GenBank/DDBJ databases">
        <authorList>
            <person name="Chan K.G."/>
            <person name="Lee L.S."/>
        </authorList>
    </citation>
    <scope>NUCLEOTIDE SEQUENCE [LARGE SCALE GENOMIC DNA]</scope>
    <source>
        <strain evidence="10">DSM 100970</strain>
    </source>
</reference>
<dbReference type="OrthoDB" id="9783652at2"/>
<evidence type="ECO:0008006" key="11">
    <source>
        <dbReference type="Google" id="ProtNLM"/>
    </source>
</evidence>
<feature type="transmembrane region" description="Helical" evidence="8">
    <location>
        <begin position="247"/>
        <end position="265"/>
    </location>
</feature>
<evidence type="ECO:0000256" key="1">
    <source>
        <dbReference type="ARBA" id="ARBA00004651"/>
    </source>
</evidence>
<dbReference type="GO" id="GO:0046872">
    <property type="term" value="F:metal ion binding"/>
    <property type="evidence" value="ECO:0007669"/>
    <property type="project" value="UniProtKB-KW"/>
</dbReference>
<evidence type="ECO:0000313" key="9">
    <source>
        <dbReference type="EMBL" id="AUR53118.1"/>
    </source>
</evidence>
<dbReference type="InterPro" id="IPR000715">
    <property type="entry name" value="Glycosyl_transferase_4"/>
</dbReference>
<evidence type="ECO:0000256" key="8">
    <source>
        <dbReference type="SAM" id="Phobius"/>
    </source>
</evidence>
<gene>
    <name evidence="9" type="ORF">CUN60_12755</name>
</gene>
<evidence type="ECO:0000313" key="10">
    <source>
        <dbReference type="Proteomes" id="UP000236655"/>
    </source>
</evidence>
<evidence type="ECO:0000256" key="4">
    <source>
        <dbReference type="ARBA" id="ARBA00022692"/>
    </source>
</evidence>
<dbReference type="KEGG" id="nba:CUN60_12755"/>
<keyword evidence="3" id="KW-0808">Transferase</keyword>
<dbReference type="PANTHER" id="PTHR22926">
    <property type="entry name" value="PHOSPHO-N-ACETYLMURAMOYL-PENTAPEPTIDE-TRANSFERASE"/>
    <property type="match status" value="1"/>
</dbReference>
<dbReference type="GO" id="GO:0044038">
    <property type="term" value="P:cell wall macromolecule biosynthetic process"/>
    <property type="evidence" value="ECO:0007669"/>
    <property type="project" value="TreeGrafter"/>
</dbReference>
<sequence length="363" mass="41310">MFTLLFSLFISLIMVKLILFTNDVHYHLSHDHDLVGVQKYHQIPVPRVGGMAIFVAFLLSTLLINNMGSEWSRFISGVAVSVFFIFLGGITEDLTKDFGPFKRVAFMSLGTFIAIFAVNVLPVIYNLGIPSVDSQLKTYFFTCLLLTVLLVVGVTNSFNLIDGYHGISSFCGMIGLITIAVIAYKLGCIEVYYTSLTMVGAILGFFIYNYPRGKLFLGDGGAYLIGFSIAVLGIYLSQKYHDKFKPLSLLLIVSYPVIEVLFTIYRRRLVKKVHAMRPDQMHLHQLIYHRCLPLSLGNKRNCRVLPRILPFIVPQSLLAIFFNNQFYIVVIGLILSVFIYIYSYIALIKFRTPWWLFSRKNKQ</sequence>
<dbReference type="Pfam" id="PF00953">
    <property type="entry name" value="Glycos_transf_4"/>
    <property type="match status" value="1"/>
</dbReference>
<feature type="transmembrane region" description="Helical" evidence="8">
    <location>
        <begin position="191"/>
        <end position="210"/>
    </location>
</feature>
<dbReference type="Proteomes" id="UP000236655">
    <property type="component" value="Chromosome"/>
</dbReference>
<evidence type="ECO:0000256" key="3">
    <source>
        <dbReference type="ARBA" id="ARBA00022679"/>
    </source>
</evidence>
<feature type="transmembrane region" description="Helical" evidence="8">
    <location>
        <begin position="164"/>
        <end position="184"/>
    </location>
</feature>
<dbReference type="GO" id="GO:0016780">
    <property type="term" value="F:phosphotransferase activity, for other substituted phosphate groups"/>
    <property type="evidence" value="ECO:0007669"/>
    <property type="project" value="InterPro"/>
</dbReference>
<feature type="transmembrane region" description="Helical" evidence="8">
    <location>
        <begin position="139"/>
        <end position="158"/>
    </location>
</feature>
<organism evidence="9 10">
    <name type="scientific">Aquella oligotrophica</name>
    <dbReference type="NCBI Taxonomy" id="2067065"/>
    <lineage>
        <taxon>Bacteria</taxon>
        <taxon>Pseudomonadati</taxon>
        <taxon>Pseudomonadota</taxon>
        <taxon>Betaproteobacteria</taxon>
        <taxon>Neisseriales</taxon>
        <taxon>Neisseriaceae</taxon>
        <taxon>Aquella</taxon>
    </lineage>
</organism>
<dbReference type="EMBL" id="CP024847">
    <property type="protein sequence ID" value="AUR53118.1"/>
    <property type="molecule type" value="Genomic_DNA"/>
</dbReference>
<feature type="binding site" evidence="7">
    <location>
        <position position="159"/>
    </location>
    <ligand>
        <name>Mg(2+)</name>
        <dbReference type="ChEBI" id="CHEBI:18420"/>
    </ligand>
</feature>
<keyword evidence="7" id="KW-0479">Metal-binding</keyword>
<protein>
    <recommendedName>
        <fullName evidence="11">UDP-N-acetylmuramyl pentapeptide phosphotransferase/UDP-N-acetylglucosamine-1-phosphate transferase</fullName>
    </recommendedName>
</protein>
<keyword evidence="6 8" id="KW-0472">Membrane</keyword>
<evidence type="ECO:0000256" key="2">
    <source>
        <dbReference type="ARBA" id="ARBA00022475"/>
    </source>
</evidence>
<proteinExistence type="predicted"/>
<dbReference type="GO" id="GO:0009103">
    <property type="term" value="P:lipopolysaccharide biosynthetic process"/>
    <property type="evidence" value="ECO:0007669"/>
    <property type="project" value="TreeGrafter"/>
</dbReference>
<feature type="binding site" evidence="7">
    <location>
        <position position="219"/>
    </location>
    <ligand>
        <name>Mg(2+)</name>
        <dbReference type="ChEBI" id="CHEBI:18420"/>
    </ligand>
</feature>
<dbReference type="CDD" id="cd06853">
    <property type="entry name" value="GT_WecA_like"/>
    <property type="match status" value="1"/>
</dbReference>
<comment type="cofactor">
    <cofactor evidence="7">
        <name>Mg(2+)</name>
        <dbReference type="ChEBI" id="CHEBI:18420"/>
    </cofactor>
</comment>
<dbReference type="PANTHER" id="PTHR22926:SF3">
    <property type="entry name" value="UNDECAPRENYL-PHOSPHATE ALPHA-N-ACETYLGLUCOSAMINYL 1-PHOSPHATE TRANSFERASE"/>
    <property type="match status" value="1"/>
</dbReference>
<keyword evidence="5 8" id="KW-1133">Transmembrane helix</keyword>
<feature type="transmembrane region" description="Helical" evidence="8">
    <location>
        <begin position="71"/>
        <end position="91"/>
    </location>
</feature>
<keyword evidence="4 8" id="KW-0812">Transmembrane</keyword>
<keyword evidence="2" id="KW-1003">Cell membrane</keyword>
<dbReference type="AlphaFoldDB" id="A0A2I7N9G7"/>
<evidence type="ECO:0000256" key="6">
    <source>
        <dbReference type="ARBA" id="ARBA00023136"/>
    </source>
</evidence>